<sequence>MDVEIVLFPMTQLAVIEHYGSPELEHESVNKLIKWRQENQLLDNKYRNYGIHYTNPKTTPPKQHHVDLGIAIDEPITTNIYGVINKTIPQLRCAKTRDIGSRYHNQAIIYLLKQWLPNSGEKLGDFPPIFHYVNVGPTIKLEQMITDVYLPLLDH</sequence>
<accession>A0A2V4DLI6</accession>
<dbReference type="InterPro" id="IPR010499">
    <property type="entry name" value="AraC_E-bd"/>
</dbReference>
<evidence type="ECO:0000313" key="3">
    <source>
        <dbReference type="Proteomes" id="UP000247673"/>
    </source>
</evidence>
<evidence type="ECO:0000313" key="2">
    <source>
        <dbReference type="EMBL" id="PXY90167.1"/>
    </source>
</evidence>
<dbReference type="EMBL" id="QGLO01000007">
    <property type="protein sequence ID" value="PXY90167.1"/>
    <property type="molecule type" value="Genomic_DNA"/>
</dbReference>
<dbReference type="InterPro" id="IPR011256">
    <property type="entry name" value="Reg_factor_effector_dom_sf"/>
</dbReference>
<dbReference type="Proteomes" id="UP000247673">
    <property type="component" value="Unassembled WGS sequence"/>
</dbReference>
<dbReference type="Gene3D" id="3.20.80.10">
    <property type="entry name" value="Regulatory factor, effector binding domain"/>
    <property type="match status" value="1"/>
</dbReference>
<organism evidence="2 3">
    <name type="scientific">Gilliamella apis</name>
    <dbReference type="NCBI Taxonomy" id="1970738"/>
    <lineage>
        <taxon>Bacteria</taxon>
        <taxon>Pseudomonadati</taxon>
        <taxon>Pseudomonadota</taxon>
        <taxon>Gammaproteobacteria</taxon>
        <taxon>Orbales</taxon>
        <taxon>Orbaceae</taxon>
        <taxon>Gilliamella</taxon>
    </lineage>
</organism>
<dbReference type="InterPro" id="IPR029442">
    <property type="entry name" value="GyrI-like"/>
</dbReference>
<dbReference type="PANTHER" id="PTHR40055:SF1">
    <property type="entry name" value="TRANSCRIPTIONAL REGULATOR YGIV-RELATED"/>
    <property type="match status" value="1"/>
</dbReference>
<dbReference type="Pfam" id="PF06445">
    <property type="entry name" value="GyrI-like"/>
    <property type="match status" value="1"/>
</dbReference>
<feature type="domain" description="AraC effector-binding" evidence="1">
    <location>
        <begin position="1"/>
        <end position="153"/>
    </location>
</feature>
<proteinExistence type="predicted"/>
<comment type="caution">
    <text evidence="2">The sequence shown here is derived from an EMBL/GenBank/DDBJ whole genome shotgun (WGS) entry which is preliminary data.</text>
</comment>
<gene>
    <name evidence="2" type="ORF">DKK78_09640</name>
</gene>
<dbReference type="OrthoDB" id="282744at2"/>
<protein>
    <recommendedName>
        <fullName evidence="1">AraC effector-binding domain-containing protein</fullName>
    </recommendedName>
</protein>
<evidence type="ECO:0000259" key="1">
    <source>
        <dbReference type="SMART" id="SM00871"/>
    </source>
</evidence>
<dbReference type="SUPFAM" id="SSF55136">
    <property type="entry name" value="Probable bacterial effector-binding domain"/>
    <property type="match status" value="1"/>
</dbReference>
<dbReference type="AlphaFoldDB" id="A0A2V4DLI6"/>
<reference evidence="2 3" key="1">
    <citation type="submission" date="2018-05" db="EMBL/GenBank/DDBJ databases">
        <title>Reference genomes for bee gut microbiota database.</title>
        <authorList>
            <person name="Ellegaard K.M."/>
        </authorList>
    </citation>
    <scope>NUCLEOTIDE SEQUENCE [LARGE SCALE GENOMIC DNA]</scope>
    <source>
        <strain evidence="2 3">ESL0172</strain>
    </source>
</reference>
<name>A0A2V4DLI6_9GAMM</name>
<dbReference type="SMART" id="SM00871">
    <property type="entry name" value="AraC_E_bind"/>
    <property type="match status" value="1"/>
</dbReference>
<keyword evidence="3" id="KW-1185">Reference proteome</keyword>
<dbReference type="RefSeq" id="WP_110448432.1">
    <property type="nucleotide sequence ID" value="NZ_CP132381.1"/>
</dbReference>
<dbReference type="PANTHER" id="PTHR40055">
    <property type="entry name" value="TRANSCRIPTIONAL REGULATOR YGIV-RELATED"/>
    <property type="match status" value="1"/>
</dbReference>
<dbReference type="InterPro" id="IPR050908">
    <property type="entry name" value="SmbC-like"/>
</dbReference>